<accession>A0A0H3WVB0</accession>
<feature type="chain" id="PRO_5005203436" evidence="2">
    <location>
        <begin position="30"/>
        <end position="252"/>
    </location>
</feature>
<dbReference type="EMBL" id="CP011807">
    <property type="protein sequence ID" value="AKM30476.1"/>
    <property type="molecule type" value="Genomic_DNA"/>
</dbReference>
<name>A0A0H3WVB0_9BURK</name>
<dbReference type="AlphaFoldDB" id="A0A0H3WVB0"/>
<evidence type="ECO:0000313" key="3">
    <source>
        <dbReference type="EMBL" id="AKM30476.1"/>
    </source>
</evidence>
<keyword evidence="2" id="KW-0732">Signal</keyword>
<feature type="region of interest" description="Disordered" evidence="1">
    <location>
        <begin position="209"/>
        <end position="252"/>
    </location>
</feature>
<dbReference type="Proteomes" id="UP000035651">
    <property type="component" value="Chromosome"/>
</dbReference>
<organism evidence="3 4">
    <name type="scientific">Pandoraea faecigallinarum</name>
    <dbReference type="NCBI Taxonomy" id="656179"/>
    <lineage>
        <taxon>Bacteria</taxon>
        <taxon>Pseudomonadati</taxon>
        <taxon>Pseudomonadota</taxon>
        <taxon>Betaproteobacteria</taxon>
        <taxon>Burkholderiales</taxon>
        <taxon>Burkholderiaceae</taxon>
        <taxon>Pandoraea</taxon>
    </lineage>
</organism>
<sequence length="252" mass="26888">MTPRLSHPRVAAAAAVAGIALCASGAADADMRMWKRGASAFNAVIFLQNTGSQVQHCDVSWGNASGGFGNSRNVFVKPGETVQIETQVVAVNEHYQCWPYTDPFAKRQDDERRRQEIEAQRRQKEEEAKRRQAAIWQKQPNANPPAQGTSQPVNTVPMSAPQTMPAPGYDATPVYPSAPIVTAPTASGNASTLGAAIAVLGTVGQALESMSQTADAEAMQRSRDAALSSQIEEQARRSAAGAAQTDPWKVSQ</sequence>
<dbReference type="KEGG" id="pfg:AB870_10730"/>
<evidence type="ECO:0000313" key="4">
    <source>
        <dbReference type="Proteomes" id="UP000035651"/>
    </source>
</evidence>
<feature type="compositionally biased region" description="Polar residues" evidence="1">
    <location>
        <begin position="138"/>
        <end position="155"/>
    </location>
</feature>
<protein>
    <submittedName>
        <fullName evidence="3">Uncharacterized protein</fullName>
    </submittedName>
</protein>
<feature type="signal peptide" evidence="2">
    <location>
        <begin position="1"/>
        <end position="29"/>
    </location>
</feature>
<dbReference type="OrthoDB" id="9157580at2"/>
<dbReference type="STRING" id="656179.AB870_10730"/>
<proteinExistence type="predicted"/>
<reference evidence="3" key="1">
    <citation type="submission" date="2016-06" db="EMBL/GenBank/DDBJ databases">
        <title>Complete Genome Sequence of Pandoraea faecigallinarum DSM-23572.</title>
        <authorList>
            <person name="Yong D."/>
            <person name="Ee R."/>
            <person name="Lim Y.-L."/>
            <person name="Yin W.-F."/>
            <person name="Chan K.-G."/>
        </authorList>
    </citation>
    <scope>NUCLEOTIDE SEQUENCE</scope>
    <source>
        <strain evidence="3">DSM 23572</strain>
    </source>
</reference>
<keyword evidence="4" id="KW-1185">Reference proteome</keyword>
<feature type="compositionally biased region" description="Basic and acidic residues" evidence="1">
    <location>
        <begin position="108"/>
        <end position="130"/>
    </location>
</feature>
<evidence type="ECO:0000256" key="1">
    <source>
        <dbReference type="SAM" id="MobiDB-lite"/>
    </source>
</evidence>
<dbReference type="PATRIC" id="fig|656179.3.peg.2282"/>
<feature type="region of interest" description="Disordered" evidence="1">
    <location>
        <begin position="108"/>
        <end position="155"/>
    </location>
</feature>
<evidence type="ECO:0000256" key="2">
    <source>
        <dbReference type="SAM" id="SignalP"/>
    </source>
</evidence>
<gene>
    <name evidence="3" type="ORF">AB870_10730</name>
</gene>
<dbReference type="RefSeq" id="WP_064674890.1">
    <property type="nucleotide sequence ID" value="NZ_CP011807.3"/>
</dbReference>